<feature type="transmembrane region" description="Helical" evidence="6">
    <location>
        <begin position="405"/>
        <end position="426"/>
    </location>
</feature>
<organism evidence="8 9">
    <name type="scientific">Sarocladium strictum</name>
    <name type="common">Black bundle disease fungus</name>
    <name type="synonym">Acremonium strictum</name>
    <dbReference type="NCBI Taxonomy" id="5046"/>
    <lineage>
        <taxon>Eukaryota</taxon>
        <taxon>Fungi</taxon>
        <taxon>Dikarya</taxon>
        <taxon>Ascomycota</taxon>
        <taxon>Pezizomycotina</taxon>
        <taxon>Sordariomycetes</taxon>
        <taxon>Hypocreomycetidae</taxon>
        <taxon>Hypocreales</taxon>
        <taxon>Sarocladiaceae</taxon>
        <taxon>Sarocladium</taxon>
    </lineage>
</organism>
<feature type="transmembrane region" description="Helical" evidence="6">
    <location>
        <begin position="372"/>
        <end position="393"/>
    </location>
</feature>
<gene>
    <name evidence="8" type="ORF">NLU13_3535</name>
</gene>
<evidence type="ECO:0000256" key="4">
    <source>
        <dbReference type="ARBA" id="ARBA00022989"/>
    </source>
</evidence>
<dbReference type="Proteomes" id="UP001175261">
    <property type="component" value="Unassembled WGS sequence"/>
</dbReference>
<dbReference type="Pfam" id="PF07690">
    <property type="entry name" value="MFS_1"/>
    <property type="match status" value="1"/>
</dbReference>
<evidence type="ECO:0000256" key="2">
    <source>
        <dbReference type="ARBA" id="ARBA00022448"/>
    </source>
</evidence>
<proteinExistence type="predicted"/>
<feature type="transmembrane region" description="Helical" evidence="6">
    <location>
        <begin position="45"/>
        <end position="62"/>
    </location>
</feature>
<evidence type="ECO:0000256" key="6">
    <source>
        <dbReference type="SAM" id="Phobius"/>
    </source>
</evidence>
<keyword evidence="5 6" id="KW-0472">Membrane</keyword>
<sequence>MSPEVKCRMSHDEDAKGYELDAVSTVEAQGVVRDAKYDRRVLRKVDWRLLPILGCLYTIALVDRSNIGVARIAGMDEDLGLATGSRASIILMVFFISYILFEIPSNAVLHRLGAANCLSFYAVAWGFVTLGMGFLQNWQGLAVLRVLLGLFEAGFYPGCIYLVSSWYCRYQVQKRMAIFFLTGSALSAFANILAYGIIQIARYHPYKGWRWIYIIEGTITIIAGVASRFIIVDFPDSPRNTFLSIDEKANILARLAEDRGPEEREKVTMKKILHTAADWKPWAFSIMYSAGAVGVYAFLFFLPIILRGGLGYSLQMSFILSTPPSLFSVIFVMGVSWVADRVRMRGPFVVLQGIIGIIGLSMTGFLKSPTPRYVGTFLGVAAANGFVVTTLAWQANNIVGDARRAISTALMISMSGIGGIYSSMVFRQQDAPNYFPGIIAVMAIYGAAVVAAICTMLALKWQNKKADEGKFVCEGRPDFRYTI</sequence>
<dbReference type="FunFam" id="1.20.1250.20:FF:000018">
    <property type="entry name" value="MFS transporter permease"/>
    <property type="match status" value="1"/>
</dbReference>
<feature type="transmembrane region" description="Helical" evidence="6">
    <location>
        <begin position="318"/>
        <end position="339"/>
    </location>
</feature>
<evidence type="ECO:0000256" key="1">
    <source>
        <dbReference type="ARBA" id="ARBA00004141"/>
    </source>
</evidence>
<dbReference type="InterPro" id="IPR011701">
    <property type="entry name" value="MFS"/>
</dbReference>
<evidence type="ECO:0000259" key="7">
    <source>
        <dbReference type="PROSITE" id="PS50850"/>
    </source>
</evidence>
<feature type="domain" description="Major facilitator superfamily (MFS) profile" evidence="7">
    <location>
        <begin position="49"/>
        <end position="464"/>
    </location>
</feature>
<dbReference type="PANTHER" id="PTHR43791">
    <property type="entry name" value="PERMEASE-RELATED"/>
    <property type="match status" value="1"/>
</dbReference>
<keyword evidence="2" id="KW-0813">Transport</keyword>
<protein>
    <recommendedName>
        <fullName evidence="7">Major facilitator superfamily (MFS) profile domain-containing protein</fullName>
    </recommendedName>
</protein>
<dbReference type="Gene3D" id="1.20.1250.20">
    <property type="entry name" value="MFS general substrate transporter like domains"/>
    <property type="match status" value="2"/>
</dbReference>
<feature type="transmembrane region" description="Helical" evidence="6">
    <location>
        <begin position="176"/>
        <end position="198"/>
    </location>
</feature>
<feature type="transmembrane region" description="Helical" evidence="6">
    <location>
        <begin position="113"/>
        <end position="135"/>
    </location>
</feature>
<dbReference type="EMBL" id="JAPDFR010000002">
    <property type="protein sequence ID" value="KAK0389962.1"/>
    <property type="molecule type" value="Genomic_DNA"/>
</dbReference>
<keyword evidence="4 6" id="KW-1133">Transmembrane helix</keyword>
<accession>A0AA39GM85</accession>
<dbReference type="FunFam" id="1.20.1250.20:FF:000013">
    <property type="entry name" value="MFS general substrate transporter"/>
    <property type="match status" value="1"/>
</dbReference>
<dbReference type="GO" id="GO:0022857">
    <property type="term" value="F:transmembrane transporter activity"/>
    <property type="evidence" value="ECO:0007669"/>
    <property type="project" value="InterPro"/>
</dbReference>
<dbReference type="GO" id="GO:0016020">
    <property type="term" value="C:membrane"/>
    <property type="evidence" value="ECO:0007669"/>
    <property type="project" value="UniProtKB-SubCell"/>
</dbReference>
<feature type="transmembrane region" description="Helical" evidence="6">
    <location>
        <begin position="438"/>
        <end position="459"/>
    </location>
</feature>
<comment type="subcellular location">
    <subcellularLocation>
        <location evidence="1">Membrane</location>
        <topology evidence="1">Multi-pass membrane protein</topology>
    </subcellularLocation>
</comment>
<comment type="caution">
    <text evidence="8">The sequence shown here is derived from an EMBL/GenBank/DDBJ whole genome shotgun (WGS) entry which is preliminary data.</text>
</comment>
<dbReference type="SUPFAM" id="SSF103473">
    <property type="entry name" value="MFS general substrate transporter"/>
    <property type="match status" value="1"/>
</dbReference>
<evidence type="ECO:0000256" key="3">
    <source>
        <dbReference type="ARBA" id="ARBA00022692"/>
    </source>
</evidence>
<feature type="transmembrane region" description="Helical" evidence="6">
    <location>
        <begin position="346"/>
        <end position="366"/>
    </location>
</feature>
<evidence type="ECO:0000256" key="5">
    <source>
        <dbReference type="ARBA" id="ARBA00023136"/>
    </source>
</evidence>
<evidence type="ECO:0000313" key="8">
    <source>
        <dbReference type="EMBL" id="KAK0389962.1"/>
    </source>
</evidence>
<keyword evidence="9" id="KW-1185">Reference proteome</keyword>
<feature type="transmembrane region" description="Helical" evidence="6">
    <location>
        <begin position="210"/>
        <end position="231"/>
    </location>
</feature>
<evidence type="ECO:0000313" key="9">
    <source>
        <dbReference type="Proteomes" id="UP001175261"/>
    </source>
</evidence>
<reference evidence="8" key="1">
    <citation type="submission" date="2022-10" db="EMBL/GenBank/DDBJ databases">
        <title>Determination and structural analysis of whole genome sequence of Sarocladium strictum F4-1.</title>
        <authorList>
            <person name="Hu L."/>
            <person name="Jiang Y."/>
        </authorList>
    </citation>
    <scope>NUCLEOTIDE SEQUENCE</scope>
    <source>
        <strain evidence="8">F4-1</strain>
    </source>
</reference>
<name>A0AA39GM85_SARSR</name>
<feature type="transmembrane region" description="Helical" evidence="6">
    <location>
        <begin position="282"/>
        <end position="306"/>
    </location>
</feature>
<dbReference type="InterPro" id="IPR020846">
    <property type="entry name" value="MFS_dom"/>
</dbReference>
<dbReference type="AlphaFoldDB" id="A0AA39GM85"/>
<feature type="transmembrane region" description="Helical" evidence="6">
    <location>
        <begin position="141"/>
        <end position="164"/>
    </location>
</feature>
<dbReference type="PROSITE" id="PS50850">
    <property type="entry name" value="MFS"/>
    <property type="match status" value="1"/>
</dbReference>
<dbReference type="PANTHER" id="PTHR43791:SF3">
    <property type="entry name" value="MAJOR FACILITATOR SUPERFAMILY (MFS) PROFILE DOMAIN-CONTAINING PROTEIN"/>
    <property type="match status" value="1"/>
</dbReference>
<dbReference type="InterPro" id="IPR036259">
    <property type="entry name" value="MFS_trans_sf"/>
</dbReference>
<feature type="transmembrane region" description="Helical" evidence="6">
    <location>
        <begin position="82"/>
        <end position="101"/>
    </location>
</feature>
<keyword evidence="3 6" id="KW-0812">Transmembrane</keyword>